<dbReference type="AlphaFoldDB" id="N6UHC1"/>
<feature type="compositionally biased region" description="Low complexity" evidence="1">
    <location>
        <begin position="1"/>
        <end position="16"/>
    </location>
</feature>
<evidence type="ECO:0000313" key="2">
    <source>
        <dbReference type="EMBL" id="ENN89628.1"/>
    </source>
</evidence>
<proteinExistence type="predicted"/>
<comment type="caution">
    <text evidence="2">The sequence shown here is derived from an EMBL/GenBank/DDBJ whole genome shotgun (WGS) entry which is preliminary data.</text>
</comment>
<keyword evidence="3" id="KW-1185">Reference proteome</keyword>
<organism evidence="2 3">
    <name type="scientific">Rhizobium freirei PRF 81</name>
    <dbReference type="NCBI Taxonomy" id="363754"/>
    <lineage>
        <taxon>Bacteria</taxon>
        <taxon>Pseudomonadati</taxon>
        <taxon>Pseudomonadota</taxon>
        <taxon>Alphaproteobacteria</taxon>
        <taxon>Hyphomicrobiales</taxon>
        <taxon>Rhizobiaceae</taxon>
        <taxon>Rhizobium/Agrobacterium group</taxon>
        <taxon>Rhizobium</taxon>
    </lineage>
</organism>
<evidence type="ECO:0000256" key="1">
    <source>
        <dbReference type="SAM" id="MobiDB-lite"/>
    </source>
</evidence>
<sequence length="606" mass="66643">MLSWAPSAPPSTGGSPDALPGVALLSASLGEEDLHCEDREDAGKGVIQAAHHTAVSLQPGRQAVGGENDEHVHRHADHDEEEAEKEQFVRDGGVAGGDELRQEGHEEDDDLRVQQIDPEAVGDVGEWRSADRIDLLDRQAGAEADRLDRQPEQIGSAARLQDGKGNRRGRDQRGNAEGHQAGVNDNAERGAKHDEKCCLFALRQRAADRQCHVGARRHRQQQARCRKGKKSRQARYEVHENAPKAGRGLAFSIRLSVDCKSILLFEECLELIGVIGVPARQRRAVLDDVAGRPEHAAFVDWARHVIIWAENVEIAALQAFHHEIDRLLRRPGAGGFFLALAFGQAGEDEAGNEEMGRYFRTFRIAQLMLQRFGKHFYAGLRDIVGGIAGRCGDALLRAGIDDDARFAMRNHAGSESARAVDDAKQVDAEDRVPSRLGAEDRGFRADAGIVHQHVYAAEALQDGALQRFQRLLAADIGLDGHDILFASDRLEIGGRLRQPVAAEVGNDDAHAERGEIFRSGKADAGCAAGDDGNIGFLENVLNIGHERRPPQALFGRRRIWYFREASQTAGGRANDKTCVRRNRRADGCVHRRADQPRQLRFAQRGH</sequence>
<reference evidence="2 3" key="1">
    <citation type="journal article" date="2012" name="BMC Genomics">
        <title>Genomic basis of broad host range and environmental adaptability of Rhizobium tropici CIAT 899 and Rhizobium sp. PRF 81 which are used in inoculants for common bean (Phaseolus vulgaris L.).</title>
        <authorList>
            <person name="Ormeno-Orrillo E."/>
            <person name="Menna P."/>
            <person name="Almeida L.G."/>
            <person name="Ollero F.J."/>
            <person name="Nicolas M.F."/>
            <person name="Pains Rodrigues E."/>
            <person name="Shigueyoshi Nakatani A."/>
            <person name="Silva Batista J.S."/>
            <person name="Oliveira Chueire L.M."/>
            <person name="Souza R.C."/>
            <person name="Ribeiro Vasconcelos A.T."/>
            <person name="Megias M."/>
            <person name="Hungria M."/>
            <person name="Martinez-Romero E."/>
        </authorList>
    </citation>
    <scope>NUCLEOTIDE SEQUENCE [LARGE SCALE GENOMIC DNA]</scope>
    <source>
        <strain evidence="2 3">PRF 81</strain>
    </source>
</reference>
<name>N6UHC1_9HYPH</name>
<gene>
    <name evidence="2" type="ORF">RHSP_37268</name>
</gene>
<feature type="compositionally biased region" description="Basic and acidic residues" evidence="1">
    <location>
        <begin position="161"/>
        <end position="176"/>
    </location>
</feature>
<dbReference type="Proteomes" id="UP000012429">
    <property type="component" value="Unassembled WGS sequence"/>
</dbReference>
<dbReference type="STRING" id="363754.RHSP_37268"/>
<feature type="compositionally biased region" description="Basic and acidic residues" evidence="1">
    <location>
        <begin position="68"/>
        <end position="78"/>
    </location>
</feature>
<accession>N6UHC1</accession>
<feature type="region of interest" description="Disordered" evidence="1">
    <location>
        <begin position="1"/>
        <end position="24"/>
    </location>
</feature>
<feature type="region of interest" description="Disordered" evidence="1">
    <location>
        <begin position="142"/>
        <end position="188"/>
    </location>
</feature>
<dbReference type="EMBL" id="AQHN01000005">
    <property type="protein sequence ID" value="ENN89628.1"/>
    <property type="molecule type" value="Genomic_DNA"/>
</dbReference>
<protein>
    <submittedName>
        <fullName evidence="2">Uncharacterized protein</fullName>
    </submittedName>
</protein>
<feature type="region of interest" description="Disordered" evidence="1">
    <location>
        <begin position="57"/>
        <end position="125"/>
    </location>
</feature>
<evidence type="ECO:0000313" key="3">
    <source>
        <dbReference type="Proteomes" id="UP000012429"/>
    </source>
</evidence>